<reference evidence="1" key="1">
    <citation type="submission" date="2019-10" db="EMBL/GenBank/DDBJ databases">
        <authorList>
            <consortium name="Genoscope - CEA"/>
            <person name="William W."/>
        </authorList>
    </citation>
    <scope>NUCLEOTIDE SEQUENCE [LARGE SCALE GENOMIC DNA]</scope>
    <source>
        <strain evidence="1">BBR_PRJEB10994</strain>
    </source>
</reference>
<name>A0A7Z9DZ05_9CYAN</name>
<keyword evidence="2" id="KW-1185">Reference proteome</keyword>
<evidence type="ECO:0000313" key="2">
    <source>
        <dbReference type="Proteomes" id="UP000182190"/>
    </source>
</evidence>
<dbReference type="EMBL" id="CZCS02000163">
    <property type="protein sequence ID" value="VXD16825.1"/>
    <property type="molecule type" value="Genomic_DNA"/>
</dbReference>
<protein>
    <submittedName>
        <fullName evidence="1">Uncharacterized protein</fullName>
    </submittedName>
</protein>
<organism evidence="1 2">
    <name type="scientific">Planktothrix paucivesiculata PCC 9631</name>
    <dbReference type="NCBI Taxonomy" id="671071"/>
    <lineage>
        <taxon>Bacteria</taxon>
        <taxon>Bacillati</taxon>
        <taxon>Cyanobacteriota</taxon>
        <taxon>Cyanophyceae</taxon>
        <taxon>Oscillatoriophycideae</taxon>
        <taxon>Oscillatoriales</taxon>
        <taxon>Microcoleaceae</taxon>
        <taxon>Planktothrix</taxon>
    </lineage>
</organism>
<dbReference type="Proteomes" id="UP000182190">
    <property type="component" value="Unassembled WGS sequence"/>
</dbReference>
<proteinExistence type="predicted"/>
<accession>A0A7Z9DZ05</accession>
<comment type="caution">
    <text evidence="1">The sequence shown here is derived from an EMBL/GenBank/DDBJ whole genome shotgun (WGS) entry which is preliminary data.</text>
</comment>
<sequence length="291" mass="30971">MFMKSQILLITKPVAVKTAIVLGLSLSLISSNQPTLAQTTPPVATPTQTSVVQTSSTSGDFFAPIENVIKEVDQFIGDVRGFVQNDLFGTLNELLSSSLGAIKIPDLSQISREILNAPTSRYEGTQLSDQLENKLGSSDSQGSTAIMSELDRQAQRNTATGIADGSTLSEEAQAQSRSVLQATEQDTTQNVQLAEQSQSLDVSQHILQNLSQQTALNAHVNARVLQEAQQARTDRAINNILLSQAAQEISAINTSDRRGSITSGNQASSQAGMLMLPGGGYLGQTTHDSTN</sequence>
<dbReference type="AlphaFoldDB" id="A0A7Z9DZ05"/>
<evidence type="ECO:0000313" key="1">
    <source>
        <dbReference type="EMBL" id="VXD16825.1"/>
    </source>
</evidence>
<gene>
    <name evidence="1" type="ORF">PL9631_250075</name>
</gene>